<sequence>MAPISSKKRTTARAKSARTSRPRITLPAQDDALFPSSKKDKRTIRHSAFVSKIEKSHSKTQKRRRPNKKLVANLEALADALPGLENGDGKDEVVVGQAKIQRKSLNKSRPGAMKRLEELEKMERERFNMNLAQMATGSGTSGRSANGSSISDRWAALKSHVQSTTEIKPEFTKK</sequence>
<comment type="subcellular location">
    <subcellularLocation>
        <location evidence="1">Nucleus</location>
        <location evidence="1">Nucleolus</location>
    </subcellularLocation>
</comment>
<dbReference type="Pfam" id="PF15341">
    <property type="entry name" value="SLX9"/>
    <property type="match status" value="1"/>
</dbReference>
<dbReference type="GO" id="GO:0000462">
    <property type="term" value="P:maturation of SSU-rRNA from tricistronic rRNA transcript (SSU-rRNA, 5.8S rRNA, LSU-rRNA)"/>
    <property type="evidence" value="ECO:0007669"/>
    <property type="project" value="InterPro"/>
</dbReference>
<dbReference type="GeneID" id="54578365"/>
<accession>A0A6A6I7S9</accession>
<keyword evidence="7" id="KW-1185">Reference proteome</keyword>
<organism evidence="6 7">
    <name type="scientific">Trematosphaeria pertusa</name>
    <dbReference type="NCBI Taxonomy" id="390896"/>
    <lineage>
        <taxon>Eukaryota</taxon>
        <taxon>Fungi</taxon>
        <taxon>Dikarya</taxon>
        <taxon>Ascomycota</taxon>
        <taxon>Pezizomycotina</taxon>
        <taxon>Dothideomycetes</taxon>
        <taxon>Pleosporomycetidae</taxon>
        <taxon>Pleosporales</taxon>
        <taxon>Massarineae</taxon>
        <taxon>Trematosphaeriaceae</taxon>
        <taxon>Trematosphaeria</taxon>
    </lineage>
</organism>
<dbReference type="RefSeq" id="XP_033681618.1">
    <property type="nucleotide sequence ID" value="XM_033825035.1"/>
</dbReference>
<evidence type="ECO:0000256" key="5">
    <source>
        <dbReference type="SAM" id="MobiDB-lite"/>
    </source>
</evidence>
<dbReference type="InterPro" id="IPR028160">
    <property type="entry name" value="Slx9-like"/>
</dbReference>
<evidence type="ECO:0000313" key="6">
    <source>
        <dbReference type="EMBL" id="KAF2246614.1"/>
    </source>
</evidence>
<keyword evidence="4" id="KW-0539">Nucleus</keyword>
<dbReference type="GO" id="GO:0005730">
    <property type="term" value="C:nucleolus"/>
    <property type="evidence" value="ECO:0007669"/>
    <property type="project" value="UniProtKB-SubCell"/>
</dbReference>
<dbReference type="Proteomes" id="UP000800094">
    <property type="component" value="Unassembled WGS sequence"/>
</dbReference>
<evidence type="ECO:0000256" key="4">
    <source>
        <dbReference type="ARBA" id="ARBA00023242"/>
    </source>
</evidence>
<evidence type="ECO:0000256" key="2">
    <source>
        <dbReference type="ARBA" id="ARBA00011022"/>
    </source>
</evidence>
<dbReference type="EMBL" id="ML987198">
    <property type="protein sequence ID" value="KAF2246614.1"/>
    <property type="molecule type" value="Genomic_DNA"/>
</dbReference>
<dbReference type="OrthoDB" id="5429132at2759"/>
<evidence type="ECO:0000256" key="3">
    <source>
        <dbReference type="ARBA" id="ARBA00021321"/>
    </source>
</evidence>
<proteinExistence type="inferred from homology"/>
<feature type="region of interest" description="Disordered" evidence="5">
    <location>
        <begin position="1"/>
        <end position="69"/>
    </location>
</feature>
<evidence type="ECO:0000256" key="1">
    <source>
        <dbReference type="ARBA" id="ARBA00004604"/>
    </source>
</evidence>
<dbReference type="GO" id="GO:0030688">
    <property type="term" value="C:preribosome, small subunit precursor"/>
    <property type="evidence" value="ECO:0007669"/>
    <property type="project" value="InterPro"/>
</dbReference>
<comment type="similarity">
    <text evidence="2">Belongs to the SLX9 family.</text>
</comment>
<protein>
    <recommendedName>
        <fullName evidence="3">Ribosome biogenesis protein SLX9</fullName>
    </recommendedName>
</protein>
<reference evidence="6" key="1">
    <citation type="journal article" date="2020" name="Stud. Mycol.">
        <title>101 Dothideomycetes genomes: a test case for predicting lifestyles and emergence of pathogens.</title>
        <authorList>
            <person name="Haridas S."/>
            <person name="Albert R."/>
            <person name="Binder M."/>
            <person name="Bloem J."/>
            <person name="Labutti K."/>
            <person name="Salamov A."/>
            <person name="Andreopoulos B."/>
            <person name="Baker S."/>
            <person name="Barry K."/>
            <person name="Bills G."/>
            <person name="Bluhm B."/>
            <person name="Cannon C."/>
            <person name="Castanera R."/>
            <person name="Culley D."/>
            <person name="Daum C."/>
            <person name="Ezra D."/>
            <person name="Gonzalez J."/>
            <person name="Henrissat B."/>
            <person name="Kuo A."/>
            <person name="Liang C."/>
            <person name="Lipzen A."/>
            <person name="Lutzoni F."/>
            <person name="Magnuson J."/>
            <person name="Mondo S."/>
            <person name="Nolan M."/>
            <person name="Ohm R."/>
            <person name="Pangilinan J."/>
            <person name="Park H.-J."/>
            <person name="Ramirez L."/>
            <person name="Alfaro M."/>
            <person name="Sun H."/>
            <person name="Tritt A."/>
            <person name="Yoshinaga Y."/>
            <person name="Zwiers L.-H."/>
            <person name="Turgeon B."/>
            <person name="Goodwin S."/>
            <person name="Spatafora J."/>
            <person name="Crous P."/>
            <person name="Grigoriev I."/>
        </authorList>
    </citation>
    <scope>NUCLEOTIDE SEQUENCE</scope>
    <source>
        <strain evidence="6">CBS 122368</strain>
    </source>
</reference>
<dbReference type="GO" id="GO:0030686">
    <property type="term" value="C:90S preribosome"/>
    <property type="evidence" value="ECO:0007669"/>
    <property type="project" value="InterPro"/>
</dbReference>
<feature type="compositionally biased region" description="Basic residues" evidence="5">
    <location>
        <begin position="1"/>
        <end position="21"/>
    </location>
</feature>
<gene>
    <name evidence="6" type="ORF">BU26DRAFT_460517</name>
</gene>
<feature type="compositionally biased region" description="Basic residues" evidence="5">
    <location>
        <begin position="58"/>
        <end position="68"/>
    </location>
</feature>
<evidence type="ECO:0000313" key="7">
    <source>
        <dbReference type="Proteomes" id="UP000800094"/>
    </source>
</evidence>
<name>A0A6A6I7S9_9PLEO</name>
<dbReference type="AlphaFoldDB" id="A0A6A6I7S9"/>